<comment type="caution">
    <text evidence="2">The sequence shown here is derived from an EMBL/GenBank/DDBJ whole genome shotgun (WGS) entry which is preliminary data.</text>
</comment>
<keyword evidence="1" id="KW-1133">Transmembrane helix</keyword>
<evidence type="ECO:0000256" key="1">
    <source>
        <dbReference type="SAM" id="Phobius"/>
    </source>
</evidence>
<keyword evidence="3" id="KW-1185">Reference proteome</keyword>
<dbReference type="Proteomes" id="UP001589535">
    <property type="component" value="Unassembled WGS sequence"/>
</dbReference>
<organism evidence="2 3">
    <name type="scientific">Amycolatopsis plumensis</name>
    <dbReference type="NCBI Taxonomy" id="236508"/>
    <lineage>
        <taxon>Bacteria</taxon>
        <taxon>Bacillati</taxon>
        <taxon>Actinomycetota</taxon>
        <taxon>Actinomycetes</taxon>
        <taxon>Pseudonocardiales</taxon>
        <taxon>Pseudonocardiaceae</taxon>
        <taxon>Amycolatopsis</taxon>
    </lineage>
</organism>
<keyword evidence="1" id="KW-0472">Membrane</keyword>
<gene>
    <name evidence="2" type="ORF">ACFFTO_00345</name>
</gene>
<feature type="transmembrane region" description="Helical" evidence="1">
    <location>
        <begin position="20"/>
        <end position="47"/>
    </location>
</feature>
<evidence type="ECO:0000313" key="2">
    <source>
        <dbReference type="EMBL" id="MFB9682613.1"/>
    </source>
</evidence>
<evidence type="ECO:0000313" key="3">
    <source>
        <dbReference type="Proteomes" id="UP001589535"/>
    </source>
</evidence>
<feature type="transmembrane region" description="Helical" evidence="1">
    <location>
        <begin position="103"/>
        <end position="123"/>
    </location>
</feature>
<reference evidence="2 3" key="1">
    <citation type="submission" date="2024-09" db="EMBL/GenBank/DDBJ databases">
        <authorList>
            <person name="Sun Q."/>
            <person name="Mori K."/>
        </authorList>
    </citation>
    <scope>NUCLEOTIDE SEQUENCE [LARGE SCALE GENOMIC DNA]</scope>
    <source>
        <strain evidence="2 3">JCM 13852</strain>
    </source>
</reference>
<keyword evidence="1" id="KW-0812">Transmembrane</keyword>
<accession>A0ABV5TU25</accession>
<sequence length="145" mass="14899">MGEPELDATEATTTRPGRGLAIASLAIASLAIGATGLTLAVATWAAWLIVRPAIVSAWMLSWVTQAFVLVLGALWFALLPISVLALVFGVCAGARTRPGYARIGATLAVITALLALSGAAVFATTSWRHVGPPVAYFDNGPSGPR</sequence>
<proteinExistence type="predicted"/>
<name>A0ABV5TU25_9PSEU</name>
<dbReference type="RefSeq" id="WP_378188588.1">
    <property type="nucleotide sequence ID" value="NZ_JBHMBK010000001.1"/>
</dbReference>
<dbReference type="EMBL" id="JBHMBK010000001">
    <property type="protein sequence ID" value="MFB9682613.1"/>
    <property type="molecule type" value="Genomic_DNA"/>
</dbReference>
<protein>
    <submittedName>
        <fullName evidence="2">Uncharacterized protein</fullName>
    </submittedName>
</protein>
<feature type="transmembrane region" description="Helical" evidence="1">
    <location>
        <begin position="67"/>
        <end position="91"/>
    </location>
</feature>